<dbReference type="PANTHER" id="PTHR21089">
    <property type="entry name" value="SHIKIMATE DEHYDROGENASE"/>
    <property type="match status" value="1"/>
</dbReference>
<dbReference type="NCBIfam" id="NF001311">
    <property type="entry name" value="PRK00258.1-3"/>
    <property type="match status" value="1"/>
</dbReference>
<dbReference type="InterPro" id="IPR022893">
    <property type="entry name" value="Shikimate_DH_fam"/>
</dbReference>
<evidence type="ECO:0000313" key="6">
    <source>
        <dbReference type="Proteomes" id="UP000535890"/>
    </source>
</evidence>
<dbReference type="Gene3D" id="3.40.50.720">
    <property type="entry name" value="NAD(P)-binding Rossmann-like Domain"/>
    <property type="match status" value="1"/>
</dbReference>
<dbReference type="SUPFAM" id="SSF53223">
    <property type="entry name" value="Aminoacid dehydrogenase-like, N-terminal domain"/>
    <property type="match status" value="1"/>
</dbReference>
<dbReference type="PANTHER" id="PTHR21089:SF1">
    <property type="entry name" value="BIFUNCTIONAL 3-DEHYDROQUINATE DEHYDRATASE_SHIKIMATE DEHYDROGENASE, CHLOROPLASTIC"/>
    <property type="match status" value="1"/>
</dbReference>
<comment type="caution">
    <text evidence="5">The sequence shown here is derived from an EMBL/GenBank/DDBJ whole genome shotgun (WGS) entry which is preliminary data.</text>
</comment>
<dbReference type="InterPro" id="IPR041121">
    <property type="entry name" value="SDH_C"/>
</dbReference>
<dbReference type="GO" id="GO:0009073">
    <property type="term" value="P:aromatic amino acid family biosynthetic process"/>
    <property type="evidence" value="ECO:0007669"/>
    <property type="project" value="UniProtKB-KW"/>
</dbReference>
<dbReference type="GO" id="GO:0005829">
    <property type="term" value="C:cytosol"/>
    <property type="evidence" value="ECO:0007669"/>
    <property type="project" value="TreeGrafter"/>
</dbReference>
<dbReference type="InterPro" id="IPR013708">
    <property type="entry name" value="Shikimate_DH-bd_N"/>
</dbReference>
<keyword evidence="6" id="KW-1185">Reference proteome</keyword>
<keyword evidence="2" id="KW-0028">Amino-acid biosynthesis</keyword>
<gene>
    <name evidence="5" type="ORF">BJ983_001468</name>
</gene>
<name>A0A7Y9DTZ4_9PSEU</name>
<dbReference type="AlphaFoldDB" id="A0A7Y9DTZ4"/>
<dbReference type="GO" id="GO:0009423">
    <property type="term" value="P:chorismate biosynthetic process"/>
    <property type="evidence" value="ECO:0007669"/>
    <property type="project" value="TreeGrafter"/>
</dbReference>
<evidence type="ECO:0000256" key="2">
    <source>
        <dbReference type="ARBA" id="ARBA00023141"/>
    </source>
</evidence>
<reference evidence="5 6" key="1">
    <citation type="submission" date="2020-07" db="EMBL/GenBank/DDBJ databases">
        <title>Sequencing the genomes of 1000 actinobacteria strains.</title>
        <authorList>
            <person name="Klenk H.-P."/>
        </authorList>
    </citation>
    <scope>NUCLEOTIDE SEQUENCE [LARGE SCALE GENOMIC DNA]</scope>
    <source>
        <strain evidence="5 6">DSM 45772</strain>
    </source>
</reference>
<dbReference type="RefSeq" id="WP_179793215.1">
    <property type="nucleotide sequence ID" value="NZ_BAABHP010000004.1"/>
</dbReference>
<dbReference type="SUPFAM" id="SSF51735">
    <property type="entry name" value="NAD(P)-binding Rossmann-fold domains"/>
    <property type="match status" value="1"/>
</dbReference>
<keyword evidence="2" id="KW-0057">Aromatic amino acid biosynthesis</keyword>
<dbReference type="GO" id="GO:0050661">
    <property type="term" value="F:NADP binding"/>
    <property type="evidence" value="ECO:0007669"/>
    <property type="project" value="TreeGrafter"/>
</dbReference>
<dbReference type="InterPro" id="IPR010110">
    <property type="entry name" value="Shikimate_DH_AroM-type"/>
</dbReference>
<sequence>MGAPRRAAVLGSPVAHSLSPVLHGAAYAALGLSGWTYERRECTAEELPGLVDGLDGAWVGLSVTMPGKKAALAYAMTASTRAHRLGVANTLVRTDAGWAADCTDVDGIAGALRAAGIVEPAPLAAGLHDVVVLGAGATASAAVGALDEIGNEDVQLVVRDPARAAETAVVVEAYGMRGLVRTFDRLDEVDLSRARAVVNTTPAGAVDDALADRLVAGVPDHAVVLDAVYHPWPTPLAAAAARRGLAVATGLDMLLHQAFGQVEQFTGRSAPRREMHRALVRATGFDVRPP</sequence>
<organism evidence="5 6">
    <name type="scientific">Actinomycetospora corticicola</name>
    <dbReference type="NCBI Taxonomy" id="663602"/>
    <lineage>
        <taxon>Bacteria</taxon>
        <taxon>Bacillati</taxon>
        <taxon>Actinomycetota</taxon>
        <taxon>Actinomycetes</taxon>
        <taxon>Pseudonocardiales</taxon>
        <taxon>Pseudonocardiaceae</taxon>
        <taxon>Actinomycetospora</taxon>
    </lineage>
</organism>
<feature type="domain" description="Shikimate dehydrogenase substrate binding N-terminal" evidence="3">
    <location>
        <begin position="9"/>
        <end position="91"/>
    </location>
</feature>
<dbReference type="GO" id="GO:0004764">
    <property type="term" value="F:shikimate 3-dehydrogenase (NADP+) activity"/>
    <property type="evidence" value="ECO:0007669"/>
    <property type="project" value="UniProtKB-EC"/>
</dbReference>
<accession>A0A7Y9DTZ4</accession>
<protein>
    <submittedName>
        <fullName evidence="5">Shikimate dehydrogenase</fullName>
        <ecNumber evidence="5">1.1.1.25</ecNumber>
    </submittedName>
</protein>
<dbReference type="Proteomes" id="UP000535890">
    <property type="component" value="Unassembled WGS sequence"/>
</dbReference>
<comment type="pathway">
    <text evidence="1">Metabolic intermediate biosynthesis; chorismate biosynthesis; chorismate from D-erythrose 4-phosphate and phosphoenolpyruvate: step 4/7.</text>
</comment>
<dbReference type="GO" id="GO:0019632">
    <property type="term" value="P:shikimate metabolic process"/>
    <property type="evidence" value="ECO:0007669"/>
    <property type="project" value="TreeGrafter"/>
</dbReference>
<evidence type="ECO:0000259" key="4">
    <source>
        <dbReference type="Pfam" id="PF18317"/>
    </source>
</evidence>
<feature type="domain" description="SDH C-terminal" evidence="4">
    <location>
        <begin position="250"/>
        <end position="279"/>
    </location>
</feature>
<dbReference type="NCBIfam" id="TIGR01809">
    <property type="entry name" value="Shik-DH-AROM"/>
    <property type="match status" value="1"/>
</dbReference>
<proteinExistence type="predicted"/>
<keyword evidence="5" id="KW-0560">Oxidoreductase</keyword>
<dbReference type="Pfam" id="PF18317">
    <property type="entry name" value="SDH_C"/>
    <property type="match status" value="1"/>
</dbReference>
<dbReference type="EC" id="1.1.1.25" evidence="5"/>
<dbReference type="Gene3D" id="3.40.50.10860">
    <property type="entry name" value="Leucine Dehydrogenase, chain A, domain 1"/>
    <property type="match status" value="1"/>
</dbReference>
<dbReference type="InterPro" id="IPR036291">
    <property type="entry name" value="NAD(P)-bd_dom_sf"/>
</dbReference>
<evidence type="ECO:0000256" key="1">
    <source>
        <dbReference type="ARBA" id="ARBA00004871"/>
    </source>
</evidence>
<dbReference type="EMBL" id="JACCBN010000001">
    <property type="protein sequence ID" value="NYD35366.1"/>
    <property type="molecule type" value="Genomic_DNA"/>
</dbReference>
<evidence type="ECO:0000313" key="5">
    <source>
        <dbReference type="EMBL" id="NYD35366.1"/>
    </source>
</evidence>
<evidence type="ECO:0000259" key="3">
    <source>
        <dbReference type="Pfam" id="PF08501"/>
    </source>
</evidence>
<dbReference type="Pfam" id="PF08501">
    <property type="entry name" value="Shikimate_dh_N"/>
    <property type="match status" value="1"/>
</dbReference>
<dbReference type="InterPro" id="IPR046346">
    <property type="entry name" value="Aminoacid_DH-like_N_sf"/>
</dbReference>